<comment type="caution">
    <text evidence="2">The sequence shown here is derived from an EMBL/GenBank/DDBJ whole genome shotgun (WGS) entry which is preliminary data.</text>
</comment>
<evidence type="ECO:0000313" key="3">
    <source>
        <dbReference type="Proteomes" id="UP001618531"/>
    </source>
</evidence>
<dbReference type="RefSeq" id="WP_402875160.1">
    <property type="nucleotide sequence ID" value="NZ_JBIYSL010000002.1"/>
</dbReference>
<dbReference type="Gene3D" id="3.90.1150.200">
    <property type="match status" value="1"/>
</dbReference>
<dbReference type="Proteomes" id="UP001618531">
    <property type="component" value="Unassembled WGS sequence"/>
</dbReference>
<organism evidence="2 3">
    <name type="scientific">Paenibacillus illinoisensis</name>
    <dbReference type="NCBI Taxonomy" id="59845"/>
    <lineage>
        <taxon>Bacteria</taxon>
        <taxon>Bacillati</taxon>
        <taxon>Bacillota</taxon>
        <taxon>Bacilli</taxon>
        <taxon>Bacillales</taxon>
        <taxon>Paenibacillaceae</taxon>
        <taxon>Paenibacillus</taxon>
    </lineage>
</organism>
<dbReference type="Pfam" id="PF08818">
    <property type="entry name" value="DUF1801"/>
    <property type="match status" value="1"/>
</dbReference>
<accession>A0ABW8HTI1</accession>
<dbReference type="SUPFAM" id="SSF159888">
    <property type="entry name" value="YdhG-like"/>
    <property type="match status" value="1"/>
</dbReference>
<keyword evidence="3" id="KW-1185">Reference proteome</keyword>
<dbReference type="InterPro" id="IPR014922">
    <property type="entry name" value="YdhG-like"/>
</dbReference>
<name>A0ABW8HTI1_9BACL</name>
<feature type="domain" description="YdhG-like" evidence="1">
    <location>
        <begin position="25"/>
        <end position="114"/>
    </location>
</feature>
<protein>
    <submittedName>
        <fullName evidence="2">Iron chaperone</fullName>
    </submittedName>
</protein>
<proteinExistence type="predicted"/>
<reference evidence="2 3" key="1">
    <citation type="submission" date="2024-11" db="EMBL/GenBank/DDBJ databases">
        <title>Identification and Characterization of a Novel Fosfomycin Bacillithiol Transferase FosB8 in Paenibacillus illinoisensis.</title>
        <authorList>
            <person name="Lu W."/>
        </authorList>
    </citation>
    <scope>NUCLEOTIDE SEQUENCE [LARGE SCALE GENOMIC DNA]</scope>
    <source>
        <strain evidence="2 3">WP77</strain>
    </source>
</reference>
<dbReference type="EMBL" id="JBIYSL010000002">
    <property type="protein sequence ID" value="MFK0522957.1"/>
    <property type="molecule type" value="Genomic_DNA"/>
</dbReference>
<evidence type="ECO:0000259" key="1">
    <source>
        <dbReference type="Pfam" id="PF08818"/>
    </source>
</evidence>
<gene>
    <name evidence="2" type="ORF">ACINKY_12190</name>
</gene>
<evidence type="ECO:0000313" key="2">
    <source>
        <dbReference type="EMBL" id="MFK0522957.1"/>
    </source>
</evidence>
<sequence length="128" mass="14549">MAESNHYSVLVDEYVSGFAPDVQVRLQALRQIIREAAPNAEEKISYQMPTYALHGNLVHFAAYKNHIGFYPAPSGIEAFRDELSVYKGAKGSVQFPLNQPLPEELIRRMVEFRVKENVAKAAEKKRKK</sequence>